<dbReference type="Pfam" id="PF16573">
    <property type="entry name" value="CLP1_N"/>
    <property type="match status" value="1"/>
</dbReference>
<comment type="subcellular location">
    <subcellularLocation>
        <location evidence="1">Nucleus</location>
    </subcellularLocation>
</comment>
<dbReference type="Proteomes" id="UP000887565">
    <property type="component" value="Unplaced"/>
</dbReference>
<dbReference type="Gene3D" id="3.40.50.300">
    <property type="entry name" value="P-loop containing nucleotide triphosphate hydrolases"/>
    <property type="match status" value="1"/>
</dbReference>
<dbReference type="GO" id="GO:0051731">
    <property type="term" value="F:polynucleotide 5'-hydroxyl-kinase activity"/>
    <property type="evidence" value="ECO:0007669"/>
    <property type="project" value="InterPro"/>
</dbReference>
<evidence type="ECO:0000259" key="6">
    <source>
        <dbReference type="Pfam" id="PF16573"/>
    </source>
</evidence>
<accession>A0A915K3I4</accession>
<evidence type="ECO:0000313" key="8">
    <source>
        <dbReference type="WBParaSite" id="nRc.2.0.1.t32772-RA"/>
    </source>
</evidence>
<evidence type="ECO:0000313" key="7">
    <source>
        <dbReference type="Proteomes" id="UP000887565"/>
    </source>
</evidence>
<evidence type="ECO:0000256" key="1">
    <source>
        <dbReference type="ARBA" id="ARBA00004123"/>
    </source>
</evidence>
<keyword evidence="2" id="KW-0507">mRNA processing</keyword>
<dbReference type="Gene3D" id="2.60.120.1030">
    <property type="entry name" value="Clp1, DNA binding domain"/>
    <property type="match status" value="1"/>
</dbReference>
<dbReference type="InterPro" id="IPR027417">
    <property type="entry name" value="P-loop_NTPase"/>
</dbReference>
<dbReference type="InterPro" id="IPR038239">
    <property type="entry name" value="Clp1_N_sf"/>
</dbReference>
<keyword evidence="7" id="KW-1185">Reference proteome</keyword>
<organism evidence="7 8">
    <name type="scientific">Romanomermis culicivorax</name>
    <name type="common">Nematode worm</name>
    <dbReference type="NCBI Taxonomy" id="13658"/>
    <lineage>
        <taxon>Eukaryota</taxon>
        <taxon>Metazoa</taxon>
        <taxon>Ecdysozoa</taxon>
        <taxon>Nematoda</taxon>
        <taxon>Enoplea</taxon>
        <taxon>Dorylaimia</taxon>
        <taxon>Mermithida</taxon>
        <taxon>Mermithoidea</taxon>
        <taxon>Mermithidae</taxon>
        <taxon>Romanomermis</taxon>
    </lineage>
</organism>
<dbReference type="PANTHER" id="PTHR12755">
    <property type="entry name" value="CLEAVAGE/POLYADENYLATION FACTOR IA SUBUNIT CLP1P"/>
    <property type="match status" value="1"/>
</dbReference>
<dbReference type="InterPro" id="IPR045116">
    <property type="entry name" value="Clp1/Grc3"/>
</dbReference>
<keyword evidence="5" id="KW-0539">Nucleus</keyword>
<dbReference type="GO" id="GO:0006388">
    <property type="term" value="P:tRNA splicing, via endonucleolytic cleavage and ligation"/>
    <property type="evidence" value="ECO:0007669"/>
    <property type="project" value="TreeGrafter"/>
</dbReference>
<keyword evidence="4" id="KW-0067">ATP-binding</keyword>
<name>A0A915K3I4_ROMCU</name>
<dbReference type="WBParaSite" id="nRc.2.0.1.t32772-RA">
    <property type="protein sequence ID" value="nRc.2.0.1.t32772-RA"/>
    <property type="gene ID" value="nRc.2.0.1.g32772"/>
</dbReference>
<dbReference type="GO" id="GO:0006397">
    <property type="term" value="P:mRNA processing"/>
    <property type="evidence" value="ECO:0007669"/>
    <property type="project" value="UniProtKB-KW"/>
</dbReference>
<protein>
    <submittedName>
        <fullName evidence="8">Clp1 N-terminal beta-sandwich domain-containing protein</fullName>
    </submittedName>
</protein>
<dbReference type="GO" id="GO:0005634">
    <property type="term" value="C:nucleus"/>
    <property type="evidence" value="ECO:0007669"/>
    <property type="project" value="UniProtKB-SubCell"/>
</dbReference>
<evidence type="ECO:0000256" key="2">
    <source>
        <dbReference type="ARBA" id="ARBA00022664"/>
    </source>
</evidence>
<evidence type="ECO:0000256" key="4">
    <source>
        <dbReference type="ARBA" id="ARBA00022840"/>
    </source>
</evidence>
<keyword evidence="3" id="KW-0547">Nucleotide-binding</keyword>
<dbReference type="InterPro" id="IPR032324">
    <property type="entry name" value="Clp1_N"/>
</dbReference>
<dbReference type="FunFam" id="2.60.120.1030:FF:000001">
    <property type="entry name" value="Protein CLP1 homolog 5"/>
    <property type="match status" value="1"/>
</dbReference>
<evidence type="ECO:0000256" key="3">
    <source>
        <dbReference type="ARBA" id="ARBA00022741"/>
    </source>
</evidence>
<dbReference type="GO" id="GO:0005524">
    <property type="term" value="F:ATP binding"/>
    <property type="evidence" value="ECO:0007669"/>
    <property type="project" value="UniProtKB-KW"/>
</dbReference>
<evidence type="ECO:0000256" key="5">
    <source>
        <dbReference type="ARBA" id="ARBA00023242"/>
    </source>
</evidence>
<dbReference type="PANTHER" id="PTHR12755:SF6">
    <property type="entry name" value="POLYRIBONUCLEOTIDE 5'-HYDROXYL-KINASE CLP1"/>
    <property type="match status" value="1"/>
</dbReference>
<feature type="domain" description="Clp1 N-terminal" evidence="6">
    <location>
        <begin position="29"/>
        <end position="119"/>
    </location>
</feature>
<sequence length="136" mass="15360">MFVKRGYNARRVKMEVDAEASGSMVQEFKLESDQELRFEVVNNEVVVELLDGTAETFGAELVQHKRYAFSMGSRVALYSWHGCRLELAGKPDGAYVAKQTPMVIYLNTHAALEEMRCQAERDATRGPRIMLVGKLD</sequence>
<proteinExistence type="predicted"/>
<reference evidence="8" key="1">
    <citation type="submission" date="2022-11" db="UniProtKB">
        <authorList>
            <consortium name="WormBaseParasite"/>
        </authorList>
    </citation>
    <scope>IDENTIFICATION</scope>
</reference>
<dbReference type="AlphaFoldDB" id="A0A915K3I4"/>